<comment type="caution">
    <text evidence="2">The sequence shown here is derived from an EMBL/GenBank/DDBJ whole genome shotgun (WGS) entry which is preliminary data.</text>
</comment>
<feature type="region of interest" description="Disordered" evidence="1">
    <location>
        <begin position="1"/>
        <end position="100"/>
    </location>
</feature>
<proteinExistence type="predicted"/>
<sequence length="100" mass="10034">MPRSGTAGRQQARSHSSRVHPDGETGSAHSLSTGEASHGTRYHPSARSGGAGPGRASLEIAGSALPSADLSATSTGRQAVAGRTVNCSPADGDILFRRGP</sequence>
<evidence type="ECO:0000256" key="1">
    <source>
        <dbReference type="SAM" id="MobiDB-lite"/>
    </source>
</evidence>
<gene>
    <name evidence="2" type="ORF">AUCHE_08_01150</name>
</gene>
<keyword evidence="3" id="KW-1185">Reference proteome</keyword>
<dbReference type="Proteomes" id="UP000008495">
    <property type="component" value="Unassembled WGS sequence"/>
</dbReference>
<evidence type="ECO:0000313" key="2">
    <source>
        <dbReference type="EMBL" id="GAB77872.1"/>
    </source>
</evidence>
<dbReference type="AlphaFoldDB" id="K6W7R4"/>
<name>K6W7R4_9MICO</name>
<dbReference type="EMBL" id="BAGZ01000008">
    <property type="protein sequence ID" value="GAB77872.1"/>
    <property type="molecule type" value="Genomic_DNA"/>
</dbReference>
<organism evidence="2 3">
    <name type="scientific">Austwickia chelonae NBRC 105200</name>
    <dbReference type="NCBI Taxonomy" id="1184607"/>
    <lineage>
        <taxon>Bacteria</taxon>
        <taxon>Bacillati</taxon>
        <taxon>Actinomycetota</taxon>
        <taxon>Actinomycetes</taxon>
        <taxon>Micrococcales</taxon>
        <taxon>Dermatophilaceae</taxon>
        <taxon>Austwickia</taxon>
    </lineage>
</organism>
<reference evidence="2 3" key="1">
    <citation type="submission" date="2012-08" db="EMBL/GenBank/DDBJ databases">
        <title>Whole genome shotgun sequence of Austwickia chelonae NBRC 105200.</title>
        <authorList>
            <person name="Yoshida I."/>
            <person name="Hosoyama A."/>
            <person name="Tsuchikane K."/>
            <person name="Katsumata H."/>
            <person name="Ando Y."/>
            <person name="Ohji S."/>
            <person name="Hamada M."/>
            <person name="Tamura T."/>
            <person name="Yamazoe A."/>
            <person name="Yamazaki S."/>
            <person name="Fujita N."/>
        </authorList>
    </citation>
    <scope>NUCLEOTIDE SEQUENCE [LARGE SCALE GENOMIC DNA]</scope>
    <source>
        <strain evidence="2 3">NBRC 105200</strain>
    </source>
</reference>
<accession>K6W7R4</accession>
<protein>
    <submittedName>
        <fullName evidence="2">Uncharacterized protein</fullName>
    </submittedName>
</protein>
<evidence type="ECO:0000313" key="3">
    <source>
        <dbReference type="Proteomes" id="UP000008495"/>
    </source>
</evidence>